<comment type="catalytic activity">
    <reaction evidence="16">
        <text>a ubiquinone + n Na(+)(in) + NADH + H(+) = a ubiquinol + n Na(+)(out) + NAD(+)</text>
        <dbReference type="Rhea" id="RHEA:47748"/>
        <dbReference type="Rhea" id="RHEA-COMP:9565"/>
        <dbReference type="Rhea" id="RHEA-COMP:9566"/>
        <dbReference type="ChEBI" id="CHEBI:15378"/>
        <dbReference type="ChEBI" id="CHEBI:16389"/>
        <dbReference type="ChEBI" id="CHEBI:17976"/>
        <dbReference type="ChEBI" id="CHEBI:29101"/>
        <dbReference type="ChEBI" id="CHEBI:57540"/>
        <dbReference type="ChEBI" id="CHEBI:57945"/>
        <dbReference type="EC" id="7.2.1.1"/>
    </reaction>
</comment>
<evidence type="ECO:0000256" key="2">
    <source>
        <dbReference type="ARBA" id="ARBA00022475"/>
    </source>
</evidence>
<feature type="transmembrane region" description="Helical" evidence="16">
    <location>
        <begin position="360"/>
        <end position="380"/>
    </location>
</feature>
<dbReference type="EMBL" id="LS483447">
    <property type="protein sequence ID" value="SQH72751.1"/>
    <property type="molecule type" value="Genomic_DNA"/>
</dbReference>
<feature type="transmembrane region" description="Helical" evidence="16">
    <location>
        <begin position="337"/>
        <end position="354"/>
    </location>
</feature>
<dbReference type="InterPro" id="IPR010966">
    <property type="entry name" value="NqrB"/>
</dbReference>
<keyword evidence="2 16" id="KW-1003">Cell membrane</keyword>
<keyword evidence="18" id="KW-0560">Oxidoreductase</keyword>
<reference evidence="18 19" key="1">
    <citation type="submission" date="2018-06" db="EMBL/GenBank/DDBJ databases">
        <authorList>
            <consortium name="Pathogen Informatics"/>
            <person name="Doyle S."/>
        </authorList>
    </citation>
    <scope>NUCLEOTIDE SEQUENCE [LARGE SCALE GENOMIC DNA]</scope>
    <source>
        <strain evidence="18 19">NCTC12858</strain>
    </source>
</reference>
<dbReference type="PIRSF" id="PIRSF016055">
    <property type="entry name" value="NADH-UbQ_OxRdtase_B_su"/>
    <property type="match status" value="1"/>
</dbReference>
<dbReference type="Proteomes" id="UP000249300">
    <property type="component" value="Chromosome 1"/>
</dbReference>
<dbReference type="PANTHER" id="PTHR30578">
    <property type="entry name" value="ELECTRON TRANSPORT COMPLEX PROTEIN RNFD"/>
    <property type="match status" value="1"/>
</dbReference>
<feature type="transmembrane region" description="Helical" evidence="16">
    <location>
        <begin position="80"/>
        <end position="103"/>
    </location>
</feature>
<dbReference type="NCBIfam" id="NF003756">
    <property type="entry name" value="PRK05349.1"/>
    <property type="match status" value="1"/>
</dbReference>
<evidence type="ECO:0000256" key="11">
    <source>
        <dbReference type="ARBA" id="ARBA00023053"/>
    </source>
</evidence>
<keyword evidence="6 16" id="KW-0288">FMN</keyword>
<keyword evidence="14 16" id="KW-0472">Membrane</keyword>
<comment type="subcellular location">
    <subcellularLocation>
        <location evidence="16">Cell membrane</location>
        <topology evidence="16">Multi-pass membrane protein</topology>
    </subcellularLocation>
</comment>
<evidence type="ECO:0000256" key="3">
    <source>
        <dbReference type="ARBA" id="ARBA00022519"/>
    </source>
</evidence>
<feature type="transmembrane region" description="Helical" evidence="16">
    <location>
        <begin position="245"/>
        <end position="271"/>
    </location>
</feature>
<accession>A0A2X4SSH5</accession>
<comment type="subunit">
    <text evidence="16">Composed of six subunits; NqrA, NqrB, NqrC, NqrD, NqrE and NqrF.</text>
</comment>
<dbReference type="PANTHER" id="PTHR30578:SF1">
    <property type="entry name" value="NA(+)-TRANSLOCATING NADH-QUINONE REDUCTASE SUBUNIT B"/>
    <property type="match status" value="1"/>
</dbReference>
<feature type="transmembrane region" description="Helical" evidence="16">
    <location>
        <begin position="161"/>
        <end position="180"/>
    </location>
</feature>
<dbReference type="InterPro" id="IPR004338">
    <property type="entry name" value="NqrB/RnfD"/>
</dbReference>
<evidence type="ECO:0000256" key="4">
    <source>
        <dbReference type="ARBA" id="ARBA00022553"/>
    </source>
</evidence>
<evidence type="ECO:0000256" key="15">
    <source>
        <dbReference type="ARBA" id="ARBA00023201"/>
    </source>
</evidence>
<feature type="transmembrane region" description="Helical" evidence="16">
    <location>
        <begin position="48"/>
        <end position="68"/>
    </location>
</feature>
<evidence type="ECO:0000256" key="5">
    <source>
        <dbReference type="ARBA" id="ARBA00022630"/>
    </source>
</evidence>
<dbReference type="NCBIfam" id="TIGR01937">
    <property type="entry name" value="nqrB"/>
    <property type="match status" value="1"/>
</dbReference>
<dbReference type="GO" id="GO:0006814">
    <property type="term" value="P:sodium ion transport"/>
    <property type="evidence" value="ECO:0007669"/>
    <property type="project" value="UniProtKB-UniRule"/>
</dbReference>
<gene>
    <name evidence="18" type="primary">nqrB_1</name>
    <name evidence="16" type="synonym">nqrB</name>
    <name evidence="18" type="ORF">NCTC12858_00580</name>
</gene>
<feature type="modified residue" description="FMN phosphoryl threonine" evidence="16 17">
    <location>
        <position position="212"/>
    </location>
</feature>
<keyword evidence="10 16" id="KW-0520">NAD</keyword>
<evidence type="ECO:0000256" key="1">
    <source>
        <dbReference type="ARBA" id="ARBA00022448"/>
    </source>
</evidence>
<dbReference type="GO" id="GO:0016655">
    <property type="term" value="F:oxidoreductase activity, acting on NAD(P)H, quinone or similar compound as acceptor"/>
    <property type="evidence" value="ECO:0007669"/>
    <property type="project" value="UniProtKB-UniRule"/>
</dbReference>
<keyword evidence="9 16" id="KW-1133">Transmembrane helix</keyword>
<name>A0A2X4SSH5_9PORP</name>
<keyword evidence="15 16" id="KW-0739">Sodium transport</keyword>
<evidence type="ECO:0000256" key="16">
    <source>
        <dbReference type="HAMAP-Rule" id="MF_00426"/>
    </source>
</evidence>
<dbReference type="GO" id="GO:0010181">
    <property type="term" value="F:FMN binding"/>
    <property type="evidence" value="ECO:0007669"/>
    <property type="project" value="InterPro"/>
</dbReference>
<evidence type="ECO:0000256" key="9">
    <source>
        <dbReference type="ARBA" id="ARBA00022989"/>
    </source>
</evidence>
<evidence type="ECO:0000256" key="17">
    <source>
        <dbReference type="PIRSR" id="PIRSR016055-50"/>
    </source>
</evidence>
<keyword evidence="5 16" id="KW-0285">Flavoprotein</keyword>
<evidence type="ECO:0000256" key="14">
    <source>
        <dbReference type="ARBA" id="ARBA00023136"/>
    </source>
</evidence>
<evidence type="ECO:0000256" key="6">
    <source>
        <dbReference type="ARBA" id="ARBA00022643"/>
    </source>
</evidence>
<feature type="transmembrane region" description="Helical" evidence="16">
    <location>
        <begin position="278"/>
        <end position="296"/>
    </location>
</feature>
<evidence type="ECO:0000256" key="12">
    <source>
        <dbReference type="ARBA" id="ARBA00023065"/>
    </source>
</evidence>
<proteinExistence type="inferred from homology"/>
<comment type="function">
    <text evidence="16">NQR complex catalyzes the reduction of ubiquinone-1 to ubiquinol by two successive reactions, coupled with the transport of Na(+) ions from the cytoplasm to the periplasm. NqrA to NqrE are probably involved in the second step, the conversion of ubisemiquinone to ubiquinol.</text>
</comment>
<dbReference type="KEGG" id="pcre:NCTC12858_00580"/>
<dbReference type="HAMAP" id="MF_00426">
    <property type="entry name" value="NqrB"/>
    <property type="match status" value="1"/>
</dbReference>
<evidence type="ECO:0000256" key="13">
    <source>
        <dbReference type="ARBA" id="ARBA00023075"/>
    </source>
</evidence>
<keyword evidence="7 16" id="KW-0812">Transmembrane</keyword>
<evidence type="ECO:0000256" key="8">
    <source>
        <dbReference type="ARBA" id="ARBA00022967"/>
    </source>
</evidence>
<feature type="transmembrane region" description="Helical" evidence="16">
    <location>
        <begin position="123"/>
        <end position="154"/>
    </location>
</feature>
<keyword evidence="13 16" id="KW-0830">Ubiquinone</keyword>
<sequence length="401" mass="43482">MKPTFQPGGKLSAFHSVFEGFETFLFVPNKTARTGVHIHDAVDSKRTMTVVIMALMPALLFGMYNIGYQHYMAVGQLSQAGFWTLFAFGLLAVLPKIVVSYVVGLGIEFTIAQKKHEEIQEGFLVSGMLIPMIVPVDTPLWMIAVATAIAVVFAKEVFGGTGYNVFNVALVTRAILFFSYPSKMSGDEVFVRTGTSFGMGSGTVVDGFSGATPLGQIAVSSDTATPIAEQLHNIMNNPLDLWHQFLGLIPGSIGETSKLAILLGAILLIWTGIASWKIMLSGLAGASFMAFIFNLFGSTPAMQVSPLQHMLLGGFLFGLVFMATDPVTSARTETGKWVYGFLVGLMAVFIRVLNPGYPEGMMLAILLMNVFAPLIDYFVVDANIKMRKRRLSKCKQGVNAQ</sequence>
<evidence type="ECO:0000313" key="18">
    <source>
        <dbReference type="EMBL" id="SQH72751.1"/>
    </source>
</evidence>
<comment type="similarity">
    <text evidence="16">Belongs to the NqrB/RnfD family.</text>
</comment>
<dbReference type="Pfam" id="PF03116">
    <property type="entry name" value="NQR2_RnfD_RnfE"/>
    <property type="match status" value="1"/>
</dbReference>
<dbReference type="GO" id="GO:0022904">
    <property type="term" value="P:respiratory electron transport chain"/>
    <property type="evidence" value="ECO:0007669"/>
    <property type="project" value="InterPro"/>
</dbReference>
<evidence type="ECO:0000256" key="10">
    <source>
        <dbReference type="ARBA" id="ARBA00023027"/>
    </source>
</evidence>
<comment type="cofactor">
    <cofactor evidence="16 17">
        <name>FMN</name>
        <dbReference type="ChEBI" id="CHEBI:58210"/>
    </cofactor>
</comment>
<evidence type="ECO:0000256" key="7">
    <source>
        <dbReference type="ARBA" id="ARBA00022692"/>
    </source>
</evidence>
<keyword evidence="12 16" id="KW-0406">Ion transport</keyword>
<evidence type="ECO:0000313" key="19">
    <source>
        <dbReference type="Proteomes" id="UP000249300"/>
    </source>
</evidence>
<keyword evidence="3" id="KW-0997">Cell inner membrane</keyword>
<keyword evidence="8 16" id="KW-1278">Translocase</keyword>
<dbReference type="AlphaFoldDB" id="A0A2X4SSH5"/>
<dbReference type="EC" id="7.2.1.1" evidence="16"/>
<dbReference type="GO" id="GO:0055085">
    <property type="term" value="P:transmembrane transport"/>
    <property type="evidence" value="ECO:0007669"/>
    <property type="project" value="InterPro"/>
</dbReference>
<dbReference type="GO" id="GO:0005886">
    <property type="term" value="C:plasma membrane"/>
    <property type="evidence" value="ECO:0007669"/>
    <property type="project" value="UniProtKB-SubCell"/>
</dbReference>
<keyword evidence="11 16" id="KW-0915">Sodium</keyword>
<keyword evidence="1 16" id="KW-0813">Transport</keyword>
<protein>
    <recommendedName>
        <fullName evidence="16">Na(+)-translocating NADH-quinone reductase subunit B</fullName>
        <shortName evidence="16">Na(+)-NQR subunit B</shortName>
        <shortName evidence="16">Na(+)-translocating NQR subunit B</shortName>
        <ecNumber evidence="16">7.2.1.1</ecNumber>
    </recommendedName>
    <alternativeName>
        <fullName evidence="16">NQR complex subunit B</fullName>
    </alternativeName>
    <alternativeName>
        <fullName evidence="16">NQR-1 subunit B</fullName>
    </alternativeName>
</protein>
<keyword evidence="4 16" id="KW-0597">Phosphoprotein</keyword>
<organism evidence="18 19">
    <name type="scientific">Porphyromonas crevioricanis</name>
    <dbReference type="NCBI Taxonomy" id="393921"/>
    <lineage>
        <taxon>Bacteria</taxon>
        <taxon>Pseudomonadati</taxon>
        <taxon>Bacteroidota</taxon>
        <taxon>Bacteroidia</taxon>
        <taxon>Bacteroidales</taxon>
        <taxon>Porphyromonadaceae</taxon>
        <taxon>Porphyromonas</taxon>
    </lineage>
</organism>
<feature type="transmembrane region" description="Helical" evidence="16">
    <location>
        <begin position="308"/>
        <end position="325"/>
    </location>
</feature>
<keyword evidence="19" id="KW-1185">Reference proteome</keyword>